<dbReference type="CDD" id="cd01173">
    <property type="entry name" value="pyridoxal_pyridoxamine_kinase"/>
    <property type="match status" value="1"/>
</dbReference>
<protein>
    <recommendedName>
        <fullName evidence="1">pyridoxal kinase</fullName>
        <ecNumber evidence="1">2.7.1.35</ecNumber>
    </recommendedName>
</protein>
<dbReference type="EMBL" id="JAFNAA010000017">
    <property type="protein sequence ID" value="MBO1109333.1"/>
    <property type="molecule type" value="Genomic_DNA"/>
</dbReference>
<dbReference type="RefSeq" id="WP_207542505.1">
    <property type="nucleotide sequence ID" value="NZ_JAFNAA010000017.1"/>
</dbReference>
<dbReference type="PANTHER" id="PTHR10534">
    <property type="entry name" value="PYRIDOXAL KINASE"/>
    <property type="match status" value="1"/>
</dbReference>
<evidence type="ECO:0000256" key="3">
    <source>
        <dbReference type="ARBA" id="ARBA00022741"/>
    </source>
</evidence>
<evidence type="ECO:0000256" key="5">
    <source>
        <dbReference type="ARBA" id="ARBA00022840"/>
    </source>
</evidence>
<evidence type="ECO:0000256" key="1">
    <source>
        <dbReference type="ARBA" id="ARBA00012104"/>
    </source>
</evidence>
<dbReference type="Gene3D" id="3.40.1190.20">
    <property type="match status" value="1"/>
</dbReference>
<dbReference type="Proteomes" id="UP000664658">
    <property type="component" value="Unassembled WGS sequence"/>
</dbReference>
<evidence type="ECO:0000313" key="7">
    <source>
        <dbReference type="EMBL" id="MBO1109333.1"/>
    </source>
</evidence>
<keyword evidence="4 7" id="KW-0418">Kinase</keyword>
<organism evidence="7 8">
    <name type="scientific">Plesiomonas shigelloides</name>
    <name type="common">Aeromonas shigelloides</name>
    <dbReference type="NCBI Taxonomy" id="703"/>
    <lineage>
        <taxon>Bacteria</taxon>
        <taxon>Pseudomonadati</taxon>
        <taxon>Pseudomonadota</taxon>
        <taxon>Gammaproteobacteria</taxon>
        <taxon>Enterobacterales</taxon>
        <taxon>Enterobacteriaceae</taxon>
        <taxon>Plesiomonas</taxon>
    </lineage>
</organism>
<evidence type="ECO:0000313" key="8">
    <source>
        <dbReference type="Proteomes" id="UP000664658"/>
    </source>
</evidence>
<reference evidence="7" key="1">
    <citation type="submission" date="2021-03" db="EMBL/GenBank/DDBJ databases">
        <title>Plesiomonas shigelloides zfcc0051, isolated from zebrafish feces.</title>
        <authorList>
            <person name="Vanderhoek Z."/>
            <person name="Gaulke C."/>
        </authorList>
    </citation>
    <scope>NUCLEOTIDE SEQUENCE</scope>
    <source>
        <strain evidence="7">Zfcc0051</strain>
    </source>
</reference>
<dbReference type="InterPro" id="IPR029056">
    <property type="entry name" value="Ribokinase-like"/>
</dbReference>
<dbReference type="GO" id="GO:0005829">
    <property type="term" value="C:cytosol"/>
    <property type="evidence" value="ECO:0007669"/>
    <property type="project" value="TreeGrafter"/>
</dbReference>
<dbReference type="AlphaFoldDB" id="A0A8I2B665"/>
<keyword evidence="2 7" id="KW-0808">Transferase</keyword>
<dbReference type="EC" id="2.7.1.35" evidence="1"/>
<evidence type="ECO:0000259" key="6">
    <source>
        <dbReference type="Pfam" id="PF08543"/>
    </source>
</evidence>
<evidence type="ECO:0000256" key="2">
    <source>
        <dbReference type="ARBA" id="ARBA00022679"/>
    </source>
</evidence>
<gene>
    <name evidence="7" type="primary">pdxY</name>
    <name evidence="7" type="ORF">J2R62_14135</name>
</gene>
<dbReference type="NCBIfam" id="TIGR00687">
    <property type="entry name" value="pyridox_kin"/>
    <property type="match status" value="1"/>
</dbReference>
<keyword evidence="5" id="KW-0067">ATP-binding</keyword>
<name>A0A8I2B665_PLESH</name>
<sequence>MQGILSIQSHVVYGCAGNSSAVFPLQRLGHTVWPIHTVQFSNHTQYTHGWTGKILQQGDITTLTDGLIKIDAASKVKAVVSGYMGSGVQADEILATVKRVKAHNPQALYICDPVMGDPEKGCIVSEEVTEALSQRVMKLADIIVPNQFELARFTGIDIHDIDSAIVACQRALAMGPKIVLVKHLHCTSKRDFTMLLACDKGLFMVTRPLIDFIRQPVGVGDLITSLFTGHYLNSFDAVRAFELCNNAVYSVLTETAHRQQWELQIIPAQEALASTAKPLFSARPLNINKLAEAI</sequence>
<dbReference type="NCBIfam" id="NF004398">
    <property type="entry name" value="PRK05756.1"/>
    <property type="match status" value="1"/>
</dbReference>
<comment type="caution">
    <text evidence="7">The sequence shown here is derived from an EMBL/GenBank/DDBJ whole genome shotgun (WGS) entry which is preliminary data.</text>
</comment>
<accession>A0A8I2B665</accession>
<dbReference type="SUPFAM" id="SSF53613">
    <property type="entry name" value="Ribokinase-like"/>
    <property type="match status" value="1"/>
</dbReference>
<dbReference type="Pfam" id="PF08543">
    <property type="entry name" value="Phos_pyr_kin"/>
    <property type="match status" value="1"/>
</dbReference>
<proteinExistence type="predicted"/>
<dbReference type="InterPro" id="IPR013749">
    <property type="entry name" value="PM/HMP-P_kinase-1"/>
</dbReference>
<feature type="domain" description="Pyridoxamine kinase/Phosphomethylpyrimidine kinase" evidence="6">
    <location>
        <begin position="90"/>
        <end position="254"/>
    </location>
</feature>
<evidence type="ECO:0000256" key="4">
    <source>
        <dbReference type="ARBA" id="ARBA00022777"/>
    </source>
</evidence>
<dbReference type="GO" id="GO:0009443">
    <property type="term" value="P:pyridoxal 5'-phosphate salvage"/>
    <property type="evidence" value="ECO:0007669"/>
    <property type="project" value="InterPro"/>
</dbReference>
<dbReference type="GO" id="GO:0005524">
    <property type="term" value="F:ATP binding"/>
    <property type="evidence" value="ECO:0007669"/>
    <property type="project" value="UniProtKB-KW"/>
</dbReference>
<dbReference type="PANTHER" id="PTHR10534:SF2">
    <property type="entry name" value="PYRIDOXAL KINASE"/>
    <property type="match status" value="1"/>
</dbReference>
<dbReference type="GO" id="GO:0008478">
    <property type="term" value="F:pyridoxal kinase activity"/>
    <property type="evidence" value="ECO:0007669"/>
    <property type="project" value="UniProtKB-EC"/>
</dbReference>
<dbReference type="InterPro" id="IPR004625">
    <property type="entry name" value="PyrdxlKinase"/>
</dbReference>
<keyword evidence="3" id="KW-0547">Nucleotide-binding</keyword>